<name>A0A5B7H0G3_PORTR</name>
<proteinExistence type="predicted"/>
<dbReference type="EMBL" id="VSRR010022235">
    <property type="protein sequence ID" value="MPC64552.1"/>
    <property type="molecule type" value="Genomic_DNA"/>
</dbReference>
<comment type="caution">
    <text evidence="1">The sequence shown here is derived from an EMBL/GenBank/DDBJ whole genome shotgun (WGS) entry which is preliminary data.</text>
</comment>
<sequence length="67" mass="7289">MPLAFYLCQLGNLRSSDPSAYAVSLSSLLRSSDHNLISVSCPITPIPSQDPQNRRCLYVLPLPDGVT</sequence>
<dbReference type="Proteomes" id="UP000324222">
    <property type="component" value="Unassembled WGS sequence"/>
</dbReference>
<protein>
    <submittedName>
        <fullName evidence="1">Uncharacterized protein</fullName>
    </submittedName>
</protein>
<dbReference type="AlphaFoldDB" id="A0A5B7H0G3"/>
<evidence type="ECO:0000313" key="2">
    <source>
        <dbReference type="Proteomes" id="UP000324222"/>
    </source>
</evidence>
<reference evidence="1 2" key="1">
    <citation type="submission" date="2019-05" db="EMBL/GenBank/DDBJ databases">
        <title>Another draft genome of Portunus trituberculatus and its Hox gene families provides insights of decapod evolution.</title>
        <authorList>
            <person name="Jeong J.-H."/>
            <person name="Song I."/>
            <person name="Kim S."/>
            <person name="Choi T."/>
            <person name="Kim D."/>
            <person name="Ryu S."/>
            <person name="Kim W."/>
        </authorList>
    </citation>
    <scope>NUCLEOTIDE SEQUENCE [LARGE SCALE GENOMIC DNA]</scope>
    <source>
        <tissue evidence="1">Muscle</tissue>
    </source>
</reference>
<keyword evidence="2" id="KW-1185">Reference proteome</keyword>
<organism evidence="1 2">
    <name type="scientific">Portunus trituberculatus</name>
    <name type="common">Swimming crab</name>
    <name type="synonym">Neptunus trituberculatus</name>
    <dbReference type="NCBI Taxonomy" id="210409"/>
    <lineage>
        <taxon>Eukaryota</taxon>
        <taxon>Metazoa</taxon>
        <taxon>Ecdysozoa</taxon>
        <taxon>Arthropoda</taxon>
        <taxon>Crustacea</taxon>
        <taxon>Multicrustacea</taxon>
        <taxon>Malacostraca</taxon>
        <taxon>Eumalacostraca</taxon>
        <taxon>Eucarida</taxon>
        <taxon>Decapoda</taxon>
        <taxon>Pleocyemata</taxon>
        <taxon>Brachyura</taxon>
        <taxon>Eubrachyura</taxon>
        <taxon>Portunoidea</taxon>
        <taxon>Portunidae</taxon>
        <taxon>Portuninae</taxon>
        <taxon>Portunus</taxon>
    </lineage>
</organism>
<accession>A0A5B7H0G3</accession>
<evidence type="ECO:0000313" key="1">
    <source>
        <dbReference type="EMBL" id="MPC64552.1"/>
    </source>
</evidence>
<gene>
    <name evidence="1" type="ORF">E2C01_058670</name>
</gene>